<organism evidence="1 2">
    <name type="scientific">Burkholderia savannae</name>
    <dbReference type="NCBI Taxonomy" id="1637837"/>
    <lineage>
        <taxon>Bacteria</taxon>
        <taxon>Pseudomonadati</taxon>
        <taxon>Pseudomonadota</taxon>
        <taxon>Betaproteobacteria</taxon>
        <taxon>Burkholderiales</taxon>
        <taxon>Burkholderiaceae</taxon>
        <taxon>Burkholderia</taxon>
        <taxon>pseudomallei group</taxon>
    </lineage>
</organism>
<accession>A0ABR5TBQ6</accession>
<gene>
    <name evidence="1" type="ORF">WS72_05195</name>
</gene>
<evidence type="ECO:0000313" key="2">
    <source>
        <dbReference type="Proteomes" id="UP000070255"/>
    </source>
</evidence>
<dbReference type="Gene3D" id="2.60.200.60">
    <property type="match status" value="1"/>
</dbReference>
<name>A0ABR5TBQ6_9BURK</name>
<dbReference type="RefSeq" id="WP_038750967.1">
    <property type="nucleotide sequence ID" value="NZ_CP013424.1"/>
</dbReference>
<dbReference type="CDD" id="cd14744">
    <property type="entry name" value="PAAR_CT_2"/>
    <property type="match status" value="1"/>
</dbReference>
<reference evidence="1 2" key="1">
    <citation type="submission" date="2015-11" db="EMBL/GenBank/DDBJ databases">
        <authorList>
            <person name="Sahl J."/>
            <person name="Wagner D."/>
            <person name="Keim P."/>
        </authorList>
    </citation>
    <scope>NUCLEOTIDE SEQUENCE [LARGE SCALE GENOMIC DNA]</scope>
    <source>
        <strain evidence="1 2">BDU18</strain>
    </source>
</reference>
<dbReference type="EMBL" id="LNJQ01000001">
    <property type="protein sequence ID" value="KWZ42330.1"/>
    <property type="molecule type" value="Genomic_DNA"/>
</dbReference>
<dbReference type="Pfam" id="PF05488">
    <property type="entry name" value="PAAR_motif"/>
    <property type="match status" value="1"/>
</dbReference>
<evidence type="ECO:0000313" key="1">
    <source>
        <dbReference type="EMBL" id="KWZ42330.1"/>
    </source>
</evidence>
<protein>
    <recommendedName>
        <fullName evidence="3">PAAR domain-containing protein</fullName>
    </recommendedName>
</protein>
<evidence type="ECO:0008006" key="3">
    <source>
        <dbReference type="Google" id="ProtNLM"/>
    </source>
</evidence>
<dbReference type="InterPro" id="IPR008727">
    <property type="entry name" value="PAAR_motif"/>
</dbReference>
<keyword evidence="2" id="KW-1185">Reference proteome</keyword>
<proteinExistence type="predicted"/>
<sequence>MGSALIREGDTTSHGGRVLAGTSTNIVYGKPLALEGDMVSCPKCGGIYPIVGVRNRSMTFGDRPVATEGDKTACGATLIASQGTATVELTSGAGGPVGTGKSVVPLSAARGNETYRGRFQLVDDKTREPIANHPYTVTSADGQTIQGTTDASGHTDWLSTHQASSLTFNQPGSARTAGVEEA</sequence>
<comment type="caution">
    <text evidence="1">The sequence shown here is derived from an EMBL/GenBank/DDBJ whole genome shotgun (WGS) entry which is preliminary data.</text>
</comment>
<dbReference type="Proteomes" id="UP000070255">
    <property type="component" value="Unassembled WGS sequence"/>
</dbReference>